<keyword evidence="6 7" id="KW-0472">Membrane</keyword>
<feature type="transmembrane region" description="Helical" evidence="7">
    <location>
        <begin position="21"/>
        <end position="40"/>
    </location>
</feature>
<dbReference type="AlphaFoldDB" id="A0A0V7ZPS5"/>
<keyword evidence="2" id="KW-0813">Transport</keyword>
<reference evidence="10 11" key="1">
    <citation type="journal article" date="2015" name="Genome Announc.">
        <title>Draft Genome of the Euendolithic (true boring) Cyanobacterium Mastigocoleus testarum strain BC008.</title>
        <authorList>
            <person name="Guida B.S."/>
            <person name="Garcia-Pichel F."/>
        </authorList>
    </citation>
    <scope>NUCLEOTIDE SEQUENCE [LARGE SCALE GENOMIC DNA]</scope>
    <source>
        <strain evidence="10 11">BC008</strain>
    </source>
</reference>
<dbReference type="PROSITE" id="PS50850">
    <property type="entry name" value="MFS"/>
    <property type="match status" value="1"/>
</dbReference>
<gene>
    <name evidence="10" type="ORF">BC008_24430</name>
</gene>
<evidence type="ECO:0000256" key="2">
    <source>
        <dbReference type="ARBA" id="ARBA00022448"/>
    </source>
</evidence>
<feature type="transmembrane region" description="Helical" evidence="7">
    <location>
        <begin position="312"/>
        <end position="334"/>
    </location>
</feature>
<evidence type="ECO:0000256" key="6">
    <source>
        <dbReference type="ARBA" id="ARBA00023136"/>
    </source>
</evidence>
<evidence type="ECO:0000256" key="7">
    <source>
        <dbReference type="SAM" id="Phobius"/>
    </source>
</evidence>
<dbReference type="PANTHER" id="PTHR23517:SF3">
    <property type="entry name" value="INTEGRAL MEMBRANE TRANSPORT PROTEIN"/>
    <property type="match status" value="1"/>
</dbReference>
<evidence type="ECO:0000259" key="9">
    <source>
        <dbReference type="PROSITE" id="PS50850"/>
    </source>
</evidence>
<dbReference type="Proteomes" id="UP000053372">
    <property type="component" value="Unassembled WGS sequence"/>
</dbReference>
<feature type="transmembrane region" description="Helical" evidence="7">
    <location>
        <begin position="346"/>
        <end position="372"/>
    </location>
</feature>
<dbReference type="EMBL" id="LMTZ01000099">
    <property type="protein sequence ID" value="KST66127.1"/>
    <property type="molecule type" value="Genomic_DNA"/>
</dbReference>
<dbReference type="CDD" id="cd00060">
    <property type="entry name" value="FHA"/>
    <property type="match status" value="1"/>
</dbReference>
<feature type="domain" description="FHA" evidence="8">
    <location>
        <begin position="465"/>
        <end position="521"/>
    </location>
</feature>
<evidence type="ECO:0000313" key="11">
    <source>
        <dbReference type="Proteomes" id="UP000053372"/>
    </source>
</evidence>
<feature type="transmembrane region" description="Helical" evidence="7">
    <location>
        <begin position="378"/>
        <end position="400"/>
    </location>
</feature>
<comment type="caution">
    <text evidence="10">The sequence shown here is derived from an EMBL/GenBank/DDBJ whole genome shotgun (WGS) entry which is preliminary data.</text>
</comment>
<dbReference type="PROSITE" id="PS50006">
    <property type="entry name" value="FHA_DOMAIN"/>
    <property type="match status" value="1"/>
</dbReference>
<feature type="transmembrane region" description="Helical" evidence="7">
    <location>
        <begin position="142"/>
        <end position="161"/>
    </location>
</feature>
<feature type="transmembrane region" description="Helical" evidence="7">
    <location>
        <begin position="288"/>
        <end position="306"/>
    </location>
</feature>
<accession>A0A0V7ZPS5</accession>
<evidence type="ECO:0000259" key="8">
    <source>
        <dbReference type="PROSITE" id="PS50006"/>
    </source>
</evidence>
<dbReference type="InterPro" id="IPR000253">
    <property type="entry name" value="FHA_dom"/>
</dbReference>
<keyword evidence="5 7" id="KW-1133">Transmembrane helix</keyword>
<comment type="subcellular location">
    <subcellularLocation>
        <location evidence="1">Cell membrane</location>
        <topology evidence="1">Multi-pass membrane protein</topology>
    </subcellularLocation>
</comment>
<evidence type="ECO:0000256" key="4">
    <source>
        <dbReference type="ARBA" id="ARBA00022692"/>
    </source>
</evidence>
<keyword evidence="4 7" id="KW-0812">Transmembrane</keyword>
<feature type="transmembrane region" description="Helical" evidence="7">
    <location>
        <begin position="85"/>
        <end position="102"/>
    </location>
</feature>
<feature type="transmembrane region" description="Helical" evidence="7">
    <location>
        <begin position="52"/>
        <end position="73"/>
    </location>
</feature>
<dbReference type="InterPro" id="IPR020846">
    <property type="entry name" value="MFS_dom"/>
</dbReference>
<dbReference type="OrthoDB" id="9793283at2"/>
<proteinExistence type="predicted"/>
<protein>
    <submittedName>
        <fullName evidence="10">Arabinose transporter permease</fullName>
    </submittedName>
</protein>
<evidence type="ECO:0000313" key="10">
    <source>
        <dbReference type="EMBL" id="KST66127.1"/>
    </source>
</evidence>
<feature type="transmembrane region" description="Helical" evidence="7">
    <location>
        <begin position="221"/>
        <end position="244"/>
    </location>
</feature>
<evidence type="ECO:0000256" key="1">
    <source>
        <dbReference type="ARBA" id="ARBA00004651"/>
    </source>
</evidence>
<dbReference type="Pfam" id="PF07690">
    <property type="entry name" value="MFS_1"/>
    <property type="match status" value="1"/>
</dbReference>
<feature type="transmembrane region" description="Helical" evidence="7">
    <location>
        <begin position="256"/>
        <end position="276"/>
    </location>
</feature>
<feature type="transmembrane region" description="Helical" evidence="7">
    <location>
        <begin position="114"/>
        <end position="135"/>
    </location>
</feature>
<dbReference type="GO" id="GO:0022857">
    <property type="term" value="F:transmembrane transporter activity"/>
    <property type="evidence" value="ECO:0007669"/>
    <property type="project" value="InterPro"/>
</dbReference>
<dbReference type="InterPro" id="IPR036259">
    <property type="entry name" value="MFS_trans_sf"/>
</dbReference>
<sequence>MNNLSIQSQHNKSQNVAKDKNLYIIVGVTLTAIMGGLTIAPIQPALAEKFNISSAALVMTVFMIPVGIATPILGVLADRIGIKKVLVPSLILFAVAGGFASFSEDFNTLLGWRFLQGLGAAPLDSLALTMIGNIYTGRTIATVMAINASVIGISSAIYPLIGGALGELDWRYPFLLAVFAFPLVMLVLMVLKLPKRPTDIPKQNLRAYLKNTWKSVNNRSVAGLLFAIGATFMIQFGAIITFIPTLAGNSFGSSEFTNGIILCTSSFVLALTASQLGKLSQLTSEINLIKISFLISALALFITPLLPSLWLLLIPNVLFGISLAFALPSSLALLTGLSRQDSRGGFMAVNASVQSMGQALGPMLGSFALSLWGIHGVFFSAATFAIISFVVFGVLLTPVIQGASQGTSKENSISISEREVGVEVTEQLVNPPSFASPTILQTPVPQLFHLETNKVIELPEDFSIITIGKLSKSEVPDINLSEFPHAEFVSRKHAQIRFDGKDYFIQDMGSANGTYINKYPMLPGIWYKIAPQVRIGFGKRDMVSFVFQIS</sequence>
<dbReference type="SUPFAM" id="SSF49879">
    <property type="entry name" value="SMAD/FHA domain"/>
    <property type="match status" value="1"/>
</dbReference>
<dbReference type="PANTHER" id="PTHR23517">
    <property type="entry name" value="RESISTANCE PROTEIN MDTM, PUTATIVE-RELATED-RELATED"/>
    <property type="match status" value="1"/>
</dbReference>
<dbReference type="GO" id="GO:0005886">
    <property type="term" value="C:plasma membrane"/>
    <property type="evidence" value="ECO:0007669"/>
    <property type="project" value="UniProtKB-SubCell"/>
</dbReference>
<feature type="domain" description="Major facilitator superfamily (MFS) profile" evidence="9">
    <location>
        <begin position="1"/>
        <end position="400"/>
    </location>
</feature>
<dbReference type="InterPro" id="IPR011701">
    <property type="entry name" value="MFS"/>
</dbReference>
<dbReference type="Gene3D" id="2.60.200.20">
    <property type="match status" value="1"/>
</dbReference>
<dbReference type="Pfam" id="PF00498">
    <property type="entry name" value="FHA"/>
    <property type="match status" value="1"/>
</dbReference>
<dbReference type="InterPro" id="IPR050171">
    <property type="entry name" value="MFS_Transporters"/>
</dbReference>
<dbReference type="SUPFAM" id="SSF103473">
    <property type="entry name" value="MFS general substrate transporter"/>
    <property type="match status" value="1"/>
</dbReference>
<keyword evidence="11" id="KW-1185">Reference proteome</keyword>
<evidence type="ECO:0000256" key="3">
    <source>
        <dbReference type="ARBA" id="ARBA00022475"/>
    </source>
</evidence>
<dbReference type="InterPro" id="IPR008984">
    <property type="entry name" value="SMAD_FHA_dom_sf"/>
</dbReference>
<dbReference type="SMART" id="SM00240">
    <property type="entry name" value="FHA"/>
    <property type="match status" value="1"/>
</dbReference>
<dbReference type="Gene3D" id="1.20.1250.20">
    <property type="entry name" value="MFS general substrate transporter like domains"/>
    <property type="match status" value="1"/>
</dbReference>
<evidence type="ECO:0000256" key="5">
    <source>
        <dbReference type="ARBA" id="ARBA00022989"/>
    </source>
</evidence>
<feature type="transmembrane region" description="Helical" evidence="7">
    <location>
        <begin position="173"/>
        <end position="193"/>
    </location>
</feature>
<keyword evidence="3" id="KW-1003">Cell membrane</keyword>
<name>A0A0V7ZPS5_9CYAN</name>
<dbReference type="RefSeq" id="WP_027842071.1">
    <property type="nucleotide sequence ID" value="NZ_LMTZ01000099.1"/>
</dbReference>
<organism evidence="10 11">
    <name type="scientific">Mastigocoleus testarum BC008</name>
    <dbReference type="NCBI Taxonomy" id="371196"/>
    <lineage>
        <taxon>Bacteria</taxon>
        <taxon>Bacillati</taxon>
        <taxon>Cyanobacteriota</taxon>
        <taxon>Cyanophyceae</taxon>
        <taxon>Nostocales</taxon>
        <taxon>Hapalosiphonaceae</taxon>
        <taxon>Mastigocoleus</taxon>
    </lineage>
</organism>
<dbReference type="CDD" id="cd17474">
    <property type="entry name" value="MFS_YfmO_like"/>
    <property type="match status" value="1"/>
</dbReference>